<dbReference type="GO" id="GO:0004516">
    <property type="term" value="F:nicotinate phosphoribosyltransferase activity"/>
    <property type="evidence" value="ECO:0007669"/>
    <property type="project" value="UniProtKB-EC"/>
</dbReference>
<evidence type="ECO:0000259" key="9">
    <source>
        <dbReference type="Pfam" id="PF04095"/>
    </source>
</evidence>
<comment type="pathway">
    <text evidence="1 7 8">Cofactor biosynthesis; NAD(+) biosynthesis; nicotinate D-ribonucleotide from nicotinate: step 1/1.</text>
</comment>
<dbReference type="Pfam" id="PF04095">
    <property type="entry name" value="NAPRTase"/>
    <property type="match status" value="1"/>
</dbReference>
<keyword evidence="4 7" id="KW-0597">Phosphoprotein</keyword>
<dbReference type="NCBIfam" id="TIGR01514">
    <property type="entry name" value="NAPRTase"/>
    <property type="match status" value="1"/>
</dbReference>
<dbReference type="InterPro" id="IPR036068">
    <property type="entry name" value="Nicotinate_pribotase-like_C"/>
</dbReference>
<name>A0ABT4ZCM7_9RHOB</name>
<sequence length="430" mass="49508">MVDIATRVYNHKWKIDPIVRSLIDTDFYKLLMCQSVFRNRRDTNVTFSLINRTKSIRLAELIDEGELREQLDHVRNLSLTRGESTWLRGNMFYGKRQMFRHDFMEFLEGLRLPDYHLEKRDGQYELTFEGKWPEVMLWEVPALAVLMELRSRAVLKDMGRFELQVLYAQAMSRLWDKIQTLRKLPDLRIADFGTRRRHSFLWQDWAVQAMMEGLGSRFTGTSNCLVAMRRDIEAIGTNAHELPMVYAALAPDDAALLQAPYDVLADWHEEHEGNLRIILPDTYGTKGFLQRAPDWLAGWTGIRIDSGDPAEGAETAIQWWKDRGEDPRNKLVIFSDGLDVDKIAELHQAFHDRVKVSFGWGTLLTNDFRGLVPDNGLAPFSLVCKAVAANGKPTVKLSDNPAKATGPQEEIERYRRVFAVQNQTTRPVVV</sequence>
<evidence type="ECO:0000256" key="4">
    <source>
        <dbReference type="ARBA" id="ARBA00022553"/>
    </source>
</evidence>
<dbReference type="GO" id="GO:0016757">
    <property type="term" value="F:glycosyltransferase activity"/>
    <property type="evidence" value="ECO:0007669"/>
    <property type="project" value="UniProtKB-KW"/>
</dbReference>
<evidence type="ECO:0000256" key="6">
    <source>
        <dbReference type="ARBA" id="ARBA00022642"/>
    </source>
</evidence>
<feature type="domain" description="Nicotinate phosphoribosyltransferase N-terminal" evidence="10">
    <location>
        <begin position="23"/>
        <end position="146"/>
    </location>
</feature>
<accession>A0ABT4ZCM7</accession>
<dbReference type="Proteomes" id="UP001165641">
    <property type="component" value="Unassembled WGS sequence"/>
</dbReference>
<gene>
    <name evidence="7 11" type="primary">pncB</name>
    <name evidence="11" type="ORF">PAF17_06295</name>
</gene>
<dbReference type="HAMAP" id="MF_00570">
    <property type="entry name" value="NAPRTase"/>
    <property type="match status" value="1"/>
</dbReference>
<comment type="caution">
    <text evidence="11">The sequence shown here is derived from an EMBL/GenBank/DDBJ whole genome shotgun (WGS) entry which is preliminary data.</text>
</comment>
<feature type="modified residue" description="Phosphohistidine; by autocatalysis" evidence="7">
    <location>
        <position position="240"/>
    </location>
</feature>
<dbReference type="InterPro" id="IPR006406">
    <property type="entry name" value="Nic_PRibTrfase"/>
</dbReference>
<dbReference type="InterPro" id="IPR007229">
    <property type="entry name" value="Nic_PRibTrfase-Fam"/>
</dbReference>
<comment type="function">
    <text evidence="7 8">Catalyzes the synthesis of beta-nicotinate D-ribonucleotide from nicotinate and 5-phospho-D-ribose 1-phosphate at the expense of ATP.</text>
</comment>
<dbReference type="Gene3D" id="3.20.140.10">
    <property type="entry name" value="nicotinate phosphoribosyltransferase"/>
    <property type="match status" value="1"/>
</dbReference>
<comment type="catalytic activity">
    <reaction evidence="7 8">
        <text>5-phospho-alpha-D-ribose 1-diphosphate + nicotinate + ATP + H2O = nicotinate beta-D-ribonucleotide + ADP + phosphate + diphosphate</text>
        <dbReference type="Rhea" id="RHEA:36163"/>
        <dbReference type="ChEBI" id="CHEBI:15377"/>
        <dbReference type="ChEBI" id="CHEBI:30616"/>
        <dbReference type="ChEBI" id="CHEBI:32544"/>
        <dbReference type="ChEBI" id="CHEBI:33019"/>
        <dbReference type="ChEBI" id="CHEBI:43474"/>
        <dbReference type="ChEBI" id="CHEBI:57502"/>
        <dbReference type="ChEBI" id="CHEBI:58017"/>
        <dbReference type="ChEBI" id="CHEBI:456216"/>
        <dbReference type="EC" id="6.3.4.21"/>
    </reaction>
</comment>
<reference evidence="11" key="1">
    <citation type="submission" date="2022-12" db="EMBL/GenBank/DDBJ databases">
        <title>Paracoccus onchidii sp. nov., isolated from a marine invertebrate from the South China Sea.</title>
        <authorList>
            <person name="Xu S."/>
            <person name="Liu Z."/>
            <person name="Xu Y."/>
        </authorList>
    </citation>
    <scope>NUCLEOTIDE SEQUENCE</scope>
    <source>
        <strain evidence="11">Z330</strain>
    </source>
</reference>
<keyword evidence="5 7" id="KW-0436">Ligase</keyword>
<dbReference type="PIRSF" id="PIRSF000484">
    <property type="entry name" value="NAPRT"/>
    <property type="match status" value="1"/>
</dbReference>
<dbReference type="PANTHER" id="PTHR11098">
    <property type="entry name" value="NICOTINATE PHOSPHORIBOSYLTRANSFERASE"/>
    <property type="match status" value="1"/>
</dbReference>
<keyword evidence="6 7" id="KW-0662">Pyridine nucleotide biosynthesis</keyword>
<dbReference type="PANTHER" id="PTHR11098:SF1">
    <property type="entry name" value="NICOTINATE PHOSPHORIBOSYLTRANSFERASE"/>
    <property type="match status" value="1"/>
</dbReference>
<dbReference type="InterPro" id="IPR041525">
    <property type="entry name" value="N/Namide_PRibTrfase"/>
</dbReference>
<feature type="domain" description="Nicotinate/nicotinamide phosphoribosyltransferase" evidence="9">
    <location>
        <begin position="188"/>
        <end position="420"/>
    </location>
</feature>
<dbReference type="EC" id="6.3.4.21" evidence="3 7"/>
<evidence type="ECO:0000256" key="1">
    <source>
        <dbReference type="ARBA" id="ARBA00004952"/>
    </source>
</evidence>
<comment type="similarity">
    <text evidence="2 7 8">Belongs to the NAPRTase family.</text>
</comment>
<dbReference type="NCBIfam" id="NF003704">
    <property type="entry name" value="PRK05321.1"/>
    <property type="match status" value="1"/>
</dbReference>
<evidence type="ECO:0000313" key="12">
    <source>
        <dbReference type="Proteomes" id="UP001165641"/>
    </source>
</evidence>
<keyword evidence="12" id="KW-1185">Reference proteome</keyword>
<dbReference type="SUPFAM" id="SSF51690">
    <property type="entry name" value="Nicotinate/Quinolinate PRTase C-terminal domain-like"/>
    <property type="match status" value="1"/>
</dbReference>
<evidence type="ECO:0000256" key="7">
    <source>
        <dbReference type="HAMAP-Rule" id="MF_00570"/>
    </source>
</evidence>
<dbReference type="SUPFAM" id="SSF54675">
    <property type="entry name" value="Nicotinate/Quinolinate PRTase N-terminal domain-like"/>
    <property type="match status" value="1"/>
</dbReference>
<proteinExistence type="inferred from homology"/>
<evidence type="ECO:0000259" key="10">
    <source>
        <dbReference type="Pfam" id="PF17767"/>
    </source>
</evidence>
<evidence type="ECO:0000256" key="5">
    <source>
        <dbReference type="ARBA" id="ARBA00022598"/>
    </source>
</evidence>
<keyword evidence="11" id="KW-0328">Glycosyltransferase</keyword>
<organism evidence="11 12">
    <name type="scientific">Paracoccus onchidii</name>
    <dbReference type="NCBI Taxonomy" id="3017813"/>
    <lineage>
        <taxon>Bacteria</taxon>
        <taxon>Pseudomonadati</taxon>
        <taxon>Pseudomonadota</taxon>
        <taxon>Alphaproteobacteria</taxon>
        <taxon>Rhodobacterales</taxon>
        <taxon>Paracoccaceae</taxon>
        <taxon>Paracoccus</taxon>
    </lineage>
</organism>
<comment type="PTM">
    <text evidence="7 8">Transiently phosphorylated on a His residue during the reaction cycle. Phosphorylation strongly increases the affinity for substrates and increases the rate of nicotinate D-ribonucleotide production. Dephosphorylation regenerates the low-affinity form of the enzyme, leading to product release.</text>
</comment>
<dbReference type="RefSeq" id="WP_271888242.1">
    <property type="nucleotide sequence ID" value="NZ_JAQBIE010000007.1"/>
</dbReference>
<evidence type="ECO:0000313" key="11">
    <source>
        <dbReference type="EMBL" id="MDB6177115.1"/>
    </source>
</evidence>
<protein>
    <recommendedName>
        <fullName evidence="3 7">Nicotinate phosphoribosyltransferase</fullName>
        <shortName evidence="7">NAPRTase</shortName>
        <ecNumber evidence="3 7">6.3.4.21</ecNumber>
    </recommendedName>
</protein>
<dbReference type="Pfam" id="PF17767">
    <property type="entry name" value="NAPRTase_N"/>
    <property type="match status" value="1"/>
</dbReference>
<dbReference type="EMBL" id="JAQBIE010000007">
    <property type="protein sequence ID" value="MDB6177115.1"/>
    <property type="molecule type" value="Genomic_DNA"/>
</dbReference>
<evidence type="ECO:0000256" key="3">
    <source>
        <dbReference type="ARBA" id="ARBA00013236"/>
    </source>
</evidence>
<evidence type="ECO:0000256" key="2">
    <source>
        <dbReference type="ARBA" id="ARBA00010897"/>
    </source>
</evidence>
<keyword evidence="11" id="KW-0808">Transferase</keyword>
<dbReference type="InterPro" id="IPR040727">
    <property type="entry name" value="NAPRTase_N"/>
</dbReference>
<evidence type="ECO:0000256" key="8">
    <source>
        <dbReference type="RuleBase" id="RU003838"/>
    </source>
</evidence>